<evidence type="ECO:0000256" key="4">
    <source>
        <dbReference type="ARBA" id="ARBA00022792"/>
    </source>
</evidence>
<accession>A0A4V1J172</accession>
<keyword evidence="8 9" id="KW-0472">Membrane</keyword>
<dbReference type="OrthoDB" id="3089at2759"/>
<gene>
    <name evidence="10" type="ORF">SYNPS1DRAFT_33291</name>
</gene>
<sequence length="102" mass="12160">MERSVRIYSPAKNAMQSGVNNTRQWKIDFDIMPEGARWENPLMGWASTLEMQFDTKEDAIYFAEKQGWTYYIQEPKARKFKPQVYADNFRYNSGKLRIIHTK</sequence>
<keyword evidence="2 9" id="KW-0813">Transport</keyword>
<dbReference type="AlphaFoldDB" id="A0A4V1J172"/>
<keyword evidence="11" id="KW-1185">Reference proteome</keyword>
<dbReference type="GO" id="GO:0005743">
    <property type="term" value="C:mitochondrial inner membrane"/>
    <property type="evidence" value="ECO:0007669"/>
    <property type="project" value="UniProtKB-SubCell"/>
</dbReference>
<dbReference type="Gene3D" id="3.30.160.190">
    <property type="entry name" value="atu1810 like domain"/>
    <property type="match status" value="1"/>
</dbReference>
<comment type="subcellular location">
    <subcellularLocation>
        <location evidence="9">Mitochondrion inner membrane</location>
        <topology evidence="9">Peripheral membrane protein</topology>
        <orientation evidence="9">Matrix side</orientation>
    </subcellularLocation>
</comment>
<evidence type="ECO:0000256" key="2">
    <source>
        <dbReference type="ARBA" id="ARBA00022448"/>
    </source>
</evidence>
<dbReference type="InterPro" id="IPR006885">
    <property type="entry name" value="NADH_UbQ_FeS_4_mit-like"/>
</dbReference>
<reference evidence="11" key="1">
    <citation type="journal article" date="2018" name="Nat. Microbiol.">
        <title>Leveraging single-cell genomics to expand the fungal tree of life.</title>
        <authorList>
            <person name="Ahrendt S.R."/>
            <person name="Quandt C.A."/>
            <person name="Ciobanu D."/>
            <person name="Clum A."/>
            <person name="Salamov A."/>
            <person name="Andreopoulos B."/>
            <person name="Cheng J.F."/>
            <person name="Woyke T."/>
            <person name="Pelin A."/>
            <person name="Henrissat B."/>
            <person name="Reynolds N.K."/>
            <person name="Benny G.L."/>
            <person name="Smith M.E."/>
            <person name="James T.Y."/>
            <person name="Grigoriev I.V."/>
        </authorList>
    </citation>
    <scope>NUCLEOTIDE SEQUENCE [LARGE SCALE GENOMIC DNA]</scope>
    <source>
        <strain evidence="11">Benny S71-1</strain>
    </source>
</reference>
<evidence type="ECO:0000256" key="1">
    <source>
        <dbReference type="ARBA" id="ARBA00005882"/>
    </source>
</evidence>
<dbReference type="PANTHER" id="PTHR12219:SF8">
    <property type="entry name" value="NADH DEHYDROGENASE [UBIQUINONE] IRON-SULFUR PROTEIN 4, MITOCHONDRIAL"/>
    <property type="match status" value="1"/>
</dbReference>
<dbReference type="GO" id="GO:0022900">
    <property type="term" value="P:electron transport chain"/>
    <property type="evidence" value="ECO:0007669"/>
    <property type="project" value="InterPro"/>
</dbReference>
<proteinExistence type="inferred from homology"/>
<keyword evidence="6 9" id="KW-0249">Electron transport</keyword>
<dbReference type="EMBL" id="KZ990483">
    <property type="protein sequence ID" value="RKP24049.1"/>
    <property type="molecule type" value="Genomic_DNA"/>
</dbReference>
<evidence type="ECO:0000256" key="9">
    <source>
        <dbReference type="RuleBase" id="RU367010"/>
    </source>
</evidence>
<dbReference type="Pfam" id="PF04800">
    <property type="entry name" value="NDUS4"/>
    <property type="match status" value="1"/>
</dbReference>
<evidence type="ECO:0000313" key="11">
    <source>
        <dbReference type="Proteomes" id="UP000278143"/>
    </source>
</evidence>
<protein>
    <recommendedName>
        <fullName evidence="9">NADH dehydrogenase [ubiquinone] iron-sulfur protein 4, mitochondrial</fullName>
    </recommendedName>
</protein>
<evidence type="ECO:0000313" key="10">
    <source>
        <dbReference type="EMBL" id="RKP24049.1"/>
    </source>
</evidence>
<keyword evidence="3 9" id="KW-0679">Respiratory chain</keyword>
<dbReference type="PANTHER" id="PTHR12219">
    <property type="entry name" value="NADH-UBIQUINONE OXIDOREDUCTASE"/>
    <property type="match status" value="1"/>
</dbReference>
<name>A0A4V1J172_9FUNG</name>
<keyword evidence="5 9" id="KW-0809">Transit peptide</keyword>
<dbReference type="InterPro" id="IPR038532">
    <property type="entry name" value="NDUFS4-like_sf"/>
</dbReference>
<comment type="function">
    <text evidence="9">Accessory subunit of the mitochondrial membrane respiratory chain NADH dehydrogenase (Complex I), that is believed not to be involved in catalysis. Complex I functions in the transfer of electrons from NADH to the respiratory chain. The immediate electron acceptor for the enzyme is believed to be ubiquinone.</text>
</comment>
<evidence type="ECO:0000256" key="5">
    <source>
        <dbReference type="ARBA" id="ARBA00022946"/>
    </source>
</evidence>
<evidence type="ECO:0000256" key="6">
    <source>
        <dbReference type="ARBA" id="ARBA00022982"/>
    </source>
</evidence>
<keyword evidence="4 9" id="KW-0999">Mitochondrion inner membrane</keyword>
<evidence type="ECO:0000256" key="8">
    <source>
        <dbReference type="ARBA" id="ARBA00023136"/>
    </source>
</evidence>
<keyword evidence="7 9" id="KW-0496">Mitochondrion</keyword>
<comment type="similarity">
    <text evidence="1 9">Belongs to the complex I NDUFS4 subunit family.</text>
</comment>
<evidence type="ECO:0000256" key="7">
    <source>
        <dbReference type="ARBA" id="ARBA00023128"/>
    </source>
</evidence>
<evidence type="ECO:0000256" key="3">
    <source>
        <dbReference type="ARBA" id="ARBA00022660"/>
    </source>
</evidence>
<organism evidence="10 11">
    <name type="scientific">Syncephalis pseudoplumigaleata</name>
    <dbReference type="NCBI Taxonomy" id="1712513"/>
    <lineage>
        <taxon>Eukaryota</taxon>
        <taxon>Fungi</taxon>
        <taxon>Fungi incertae sedis</taxon>
        <taxon>Zoopagomycota</taxon>
        <taxon>Zoopagomycotina</taxon>
        <taxon>Zoopagomycetes</taxon>
        <taxon>Zoopagales</taxon>
        <taxon>Piptocephalidaceae</taxon>
        <taxon>Syncephalis</taxon>
    </lineage>
</organism>
<dbReference type="FunFam" id="3.30.160.190:FF:000001">
    <property type="entry name" value="NADH-ubiquinone oxidoreductase 21 kDa subunit mitochondrial"/>
    <property type="match status" value="1"/>
</dbReference>
<dbReference type="Proteomes" id="UP000278143">
    <property type="component" value="Unassembled WGS sequence"/>
</dbReference>